<dbReference type="EMBL" id="SHKK01000001">
    <property type="protein sequence ID" value="RZT77438.1"/>
    <property type="molecule type" value="Genomic_DNA"/>
</dbReference>
<dbReference type="InterPro" id="IPR036366">
    <property type="entry name" value="PGBDSf"/>
</dbReference>
<comment type="caution">
    <text evidence="3">The sequence shown here is derived from an EMBL/GenBank/DDBJ whole genome shotgun (WGS) entry which is preliminary data.</text>
</comment>
<accession>A0A4Q7UB96</accession>
<keyword evidence="4" id="KW-1185">Reference proteome</keyword>
<proteinExistence type="predicted"/>
<feature type="chain" id="PRO_5020221448" evidence="1">
    <location>
        <begin position="29"/>
        <end position="132"/>
    </location>
</feature>
<evidence type="ECO:0000256" key="1">
    <source>
        <dbReference type="SAM" id="SignalP"/>
    </source>
</evidence>
<protein>
    <submittedName>
        <fullName evidence="3">Putative peptidoglycan binding protein</fullName>
    </submittedName>
</protein>
<gene>
    <name evidence="3" type="ORF">EV382_0587</name>
</gene>
<dbReference type="AlphaFoldDB" id="A0A4Q7UB96"/>
<dbReference type="Pfam" id="PF01471">
    <property type="entry name" value="PG_binding_1"/>
    <property type="match status" value="1"/>
</dbReference>
<evidence type="ECO:0000313" key="4">
    <source>
        <dbReference type="Proteomes" id="UP000293781"/>
    </source>
</evidence>
<organism evidence="3 4">
    <name type="scientific">Micromonospora violae</name>
    <dbReference type="NCBI Taxonomy" id="1278207"/>
    <lineage>
        <taxon>Bacteria</taxon>
        <taxon>Bacillati</taxon>
        <taxon>Actinomycetota</taxon>
        <taxon>Actinomycetes</taxon>
        <taxon>Micromonosporales</taxon>
        <taxon>Micromonosporaceae</taxon>
        <taxon>Micromonospora</taxon>
    </lineage>
</organism>
<dbReference type="InterPro" id="IPR036365">
    <property type="entry name" value="PGBD-like_sf"/>
</dbReference>
<dbReference type="SUPFAM" id="SSF47090">
    <property type="entry name" value="PGBD-like"/>
    <property type="match status" value="1"/>
</dbReference>
<evidence type="ECO:0000313" key="3">
    <source>
        <dbReference type="EMBL" id="RZT77438.1"/>
    </source>
</evidence>
<name>A0A4Q7UB96_9ACTN</name>
<reference evidence="3 4" key="1">
    <citation type="submission" date="2019-02" db="EMBL/GenBank/DDBJ databases">
        <title>Sequencing the genomes of 1000 actinobacteria strains.</title>
        <authorList>
            <person name="Klenk H.-P."/>
        </authorList>
    </citation>
    <scope>NUCLEOTIDE SEQUENCE [LARGE SCALE GENOMIC DNA]</scope>
    <source>
        <strain evidence="3 4">DSM 45888</strain>
    </source>
</reference>
<feature type="domain" description="Peptidoglycan binding-like" evidence="2">
    <location>
        <begin position="69"/>
        <end position="107"/>
    </location>
</feature>
<dbReference type="Gene3D" id="1.10.101.10">
    <property type="entry name" value="PGBD-like superfamily/PGBD"/>
    <property type="match status" value="1"/>
</dbReference>
<evidence type="ECO:0000259" key="2">
    <source>
        <dbReference type="Pfam" id="PF01471"/>
    </source>
</evidence>
<dbReference type="InterPro" id="IPR002477">
    <property type="entry name" value="Peptidoglycan-bd-like"/>
</dbReference>
<dbReference type="Proteomes" id="UP000293781">
    <property type="component" value="Unassembled WGS sequence"/>
</dbReference>
<sequence length="132" mass="13836">MNSRIGALLTAVALTFTTMVVTAGPASAATAPCRQYTYGLGGSGNCVKAIQGIANVISITNSARREAGPIARDGHYGPKTEAAIIKIQRAAGIGVDGWVGPQTWAALCYYGAFWGNDMQAKADYRWAKSYAC</sequence>
<keyword evidence="1" id="KW-0732">Signal</keyword>
<dbReference type="OrthoDB" id="9810670at2"/>
<feature type="signal peptide" evidence="1">
    <location>
        <begin position="1"/>
        <end position="28"/>
    </location>
</feature>